<reference evidence="2" key="1">
    <citation type="journal article" date="2014" name="Int. J. Syst. Evol. Microbiol.">
        <title>Complete genome of a new Firmicutes species belonging to the dominant human colonic microbiota ('Ruminococcus bicirculans') reveals two chromosomes and a selective capacity to utilize plant glucans.</title>
        <authorList>
            <consortium name="NISC Comparative Sequencing Program"/>
            <person name="Wegmann U."/>
            <person name="Louis P."/>
            <person name="Goesmann A."/>
            <person name="Henrissat B."/>
            <person name="Duncan S.H."/>
            <person name="Flint H.J."/>
        </authorList>
    </citation>
    <scope>NUCLEOTIDE SEQUENCE</scope>
    <source>
        <strain evidence="2">CGMCC 1.11013</strain>
    </source>
</reference>
<dbReference type="InterPro" id="IPR012666">
    <property type="entry name" value="CbtA_put"/>
</dbReference>
<evidence type="ECO:0000313" key="2">
    <source>
        <dbReference type="EMBL" id="GGD62820.1"/>
    </source>
</evidence>
<dbReference type="Proteomes" id="UP000027439">
    <property type="component" value="Unassembled WGS sequence"/>
</dbReference>
<protein>
    <submittedName>
        <fullName evidence="3">Membrane protein</fullName>
    </submittedName>
</protein>
<feature type="transmembrane region" description="Helical" evidence="1">
    <location>
        <begin position="142"/>
        <end position="165"/>
    </location>
</feature>
<reference evidence="5" key="3">
    <citation type="journal article" date="2019" name="Int. J. Syst. Evol. Microbiol.">
        <title>The Global Catalogue of Microorganisms (GCM) 10K type strain sequencing project: providing services to taxonomists for standard genome sequencing and annotation.</title>
        <authorList>
            <consortium name="The Broad Institute Genomics Platform"/>
            <consortium name="The Broad Institute Genome Sequencing Center for Infectious Disease"/>
            <person name="Wu L."/>
            <person name="Ma J."/>
        </authorList>
    </citation>
    <scope>NUCLEOTIDE SEQUENCE [LARGE SCALE GENOMIC DNA]</scope>
    <source>
        <strain evidence="5">CGMCC 1.11013</strain>
    </source>
</reference>
<feature type="transmembrane region" description="Helical" evidence="1">
    <location>
        <begin position="218"/>
        <end position="240"/>
    </location>
</feature>
<dbReference type="AlphaFoldDB" id="A0A069P2F7"/>
<dbReference type="STRING" id="1071679.BG57_04170"/>
<dbReference type="Proteomes" id="UP000597138">
    <property type="component" value="Unassembled WGS sequence"/>
</dbReference>
<feature type="transmembrane region" description="Helical" evidence="1">
    <location>
        <begin position="177"/>
        <end position="198"/>
    </location>
</feature>
<feature type="transmembrane region" description="Helical" evidence="1">
    <location>
        <begin position="109"/>
        <end position="130"/>
    </location>
</feature>
<organism evidence="3 4">
    <name type="scientific">Caballeronia grimmiae</name>
    <dbReference type="NCBI Taxonomy" id="1071679"/>
    <lineage>
        <taxon>Bacteria</taxon>
        <taxon>Pseudomonadati</taxon>
        <taxon>Pseudomonadota</taxon>
        <taxon>Betaproteobacteria</taxon>
        <taxon>Burkholderiales</taxon>
        <taxon>Burkholderiaceae</taxon>
        <taxon>Caballeronia</taxon>
    </lineage>
</organism>
<keyword evidence="1" id="KW-0472">Membrane</keyword>
<proteinExistence type="predicted"/>
<evidence type="ECO:0000313" key="3">
    <source>
        <dbReference type="EMBL" id="KDR34763.1"/>
    </source>
</evidence>
<feature type="transmembrane region" description="Helical" evidence="1">
    <location>
        <begin position="75"/>
        <end position="97"/>
    </location>
</feature>
<dbReference type="EMBL" id="JFHE01000011">
    <property type="protein sequence ID" value="KDR34763.1"/>
    <property type="molecule type" value="Genomic_DNA"/>
</dbReference>
<dbReference type="RefSeq" id="WP_035964564.1">
    <property type="nucleotide sequence ID" value="NZ_BMEG01000002.1"/>
</dbReference>
<evidence type="ECO:0000256" key="1">
    <source>
        <dbReference type="SAM" id="Phobius"/>
    </source>
</evidence>
<sequence>MIRSLLIRGMIAGLVAGLLGFAFAKTVGEASVERAIAFEAQHEHAHAGHEGAAHSHEHEGGQDIVSRDTQAGLGLLTGIAVFGTALGGIFSLVFAVAYGRLGALHARGVAALLAMFGFVSVTVAPFLVYPPNPPAVGNPETIGARTALFFGIVAISIAAAAFSVWSQRRLHGTQGNWNATIIAGAAYVALMVLAQFILPRVDEVPAGFSASLLWNFRVAAIGIQAIIWTALGLVFGALAARELERPARRTMATV</sequence>
<accession>A0A069P2F7</accession>
<dbReference type="OrthoDB" id="6851830at2"/>
<keyword evidence="1" id="KW-1133">Transmembrane helix</keyword>
<dbReference type="eggNOG" id="COG5446">
    <property type="taxonomic scope" value="Bacteria"/>
</dbReference>
<keyword evidence="1" id="KW-0812">Transmembrane</keyword>
<gene>
    <name evidence="3" type="ORF">BG57_04170</name>
    <name evidence="2" type="ORF">GCM10010985_16220</name>
</gene>
<comment type="caution">
    <text evidence="3">The sequence shown here is derived from an EMBL/GenBank/DDBJ whole genome shotgun (WGS) entry which is preliminary data.</text>
</comment>
<name>A0A069P2F7_9BURK</name>
<dbReference type="Pfam" id="PF09490">
    <property type="entry name" value="CbtA"/>
    <property type="match status" value="1"/>
</dbReference>
<keyword evidence="5" id="KW-1185">Reference proteome</keyword>
<evidence type="ECO:0000313" key="5">
    <source>
        <dbReference type="Proteomes" id="UP000597138"/>
    </source>
</evidence>
<reference evidence="2" key="4">
    <citation type="submission" date="2024-05" db="EMBL/GenBank/DDBJ databases">
        <authorList>
            <person name="Sun Q."/>
            <person name="Zhou Y."/>
        </authorList>
    </citation>
    <scope>NUCLEOTIDE SEQUENCE</scope>
    <source>
        <strain evidence="2">CGMCC 1.11013</strain>
    </source>
</reference>
<evidence type="ECO:0000313" key="4">
    <source>
        <dbReference type="Proteomes" id="UP000027439"/>
    </source>
</evidence>
<reference evidence="3 4" key="2">
    <citation type="submission" date="2014-03" db="EMBL/GenBank/DDBJ databases">
        <title>Draft Genome Sequences of Four Burkholderia Strains.</title>
        <authorList>
            <person name="Liu X.Y."/>
            <person name="Li C.X."/>
            <person name="Xu J.H."/>
        </authorList>
    </citation>
    <scope>NUCLEOTIDE SEQUENCE [LARGE SCALE GENOMIC DNA]</scope>
    <source>
        <strain evidence="3 4">R27</strain>
    </source>
</reference>
<dbReference type="EMBL" id="BMEG01000002">
    <property type="protein sequence ID" value="GGD62820.1"/>
    <property type="molecule type" value="Genomic_DNA"/>
</dbReference>